<dbReference type="PANTHER" id="PTHR43833:SF9">
    <property type="entry name" value="POTASSIUM CHANNEL PROTEIN YUGO-RELATED"/>
    <property type="match status" value="1"/>
</dbReference>
<dbReference type="Gene3D" id="3.40.50.720">
    <property type="entry name" value="NAD(P)-binding Rossmann-like Domain"/>
    <property type="match status" value="1"/>
</dbReference>
<dbReference type="SUPFAM" id="SSF51735">
    <property type="entry name" value="NAD(P)-binding Rossmann-fold domains"/>
    <property type="match status" value="1"/>
</dbReference>
<proteinExistence type="predicted"/>
<keyword evidence="1" id="KW-0472">Membrane</keyword>
<dbReference type="GO" id="GO:0006813">
    <property type="term" value="P:potassium ion transport"/>
    <property type="evidence" value="ECO:0007669"/>
    <property type="project" value="InterPro"/>
</dbReference>
<reference evidence="3" key="1">
    <citation type="submission" date="2019-12" db="EMBL/GenBank/DDBJ databases">
        <title>Whole-genome sequence of Halomicrobium mukohataei pws1.</title>
        <authorList>
            <person name="Verma D.K."/>
            <person name="Gopal K."/>
            <person name="Prasad E.S."/>
        </authorList>
    </citation>
    <scope>NUCLEOTIDE SEQUENCE</scope>
    <source>
        <strain evidence="3">Pws1</strain>
    </source>
</reference>
<evidence type="ECO:0000259" key="2">
    <source>
        <dbReference type="PROSITE" id="PS51201"/>
    </source>
</evidence>
<name>A0A847UEG4_9EURY</name>
<dbReference type="PANTHER" id="PTHR43833">
    <property type="entry name" value="POTASSIUM CHANNEL PROTEIN 2-RELATED-RELATED"/>
    <property type="match status" value="1"/>
</dbReference>
<keyword evidence="3" id="KW-0406">Ion transport</keyword>
<feature type="domain" description="RCK N-terminal" evidence="2">
    <location>
        <begin position="122"/>
        <end position="239"/>
    </location>
</feature>
<evidence type="ECO:0000313" key="3">
    <source>
        <dbReference type="EMBL" id="NLV09880.1"/>
    </source>
</evidence>
<comment type="caution">
    <text evidence="3">The sequence shown here is derived from an EMBL/GenBank/DDBJ whole genome shotgun (WGS) entry which is preliminary data.</text>
</comment>
<keyword evidence="1" id="KW-1133">Transmembrane helix</keyword>
<dbReference type="Pfam" id="PF02254">
    <property type="entry name" value="TrkA_N"/>
    <property type="match status" value="1"/>
</dbReference>
<protein>
    <submittedName>
        <fullName evidence="3">Potassium channel protein</fullName>
    </submittedName>
</protein>
<keyword evidence="3" id="KW-0813">Transport</keyword>
<dbReference type="PROSITE" id="PS51201">
    <property type="entry name" value="RCK_N"/>
    <property type="match status" value="1"/>
</dbReference>
<dbReference type="GO" id="GO:0034220">
    <property type="term" value="P:monoatomic ion transmembrane transport"/>
    <property type="evidence" value="ECO:0007669"/>
    <property type="project" value="UniProtKB-KW"/>
</dbReference>
<evidence type="ECO:0000256" key="1">
    <source>
        <dbReference type="SAM" id="Phobius"/>
    </source>
</evidence>
<dbReference type="InterPro" id="IPR003148">
    <property type="entry name" value="RCK_N"/>
</dbReference>
<keyword evidence="1" id="KW-0812">Transmembrane</keyword>
<dbReference type="EMBL" id="WOYG01000001">
    <property type="protein sequence ID" value="NLV09880.1"/>
    <property type="molecule type" value="Genomic_DNA"/>
</dbReference>
<accession>A0A847UEG4</accession>
<sequence length="252" mass="26912">MLTVLGTLLRGVLRRALLRRMIRPVFGFVAVVVAGVVGFSVLAGVGVVDALFWLLDPTSIELHFQSHDGPVRLVKAYAIVVLSGLVVAGLWIGETLLSATFGGQIQEELRQMQIEQTIEELDDHVVVCGYGTFGQTVAAGLQECDPDVVVVEQEDEQFERAIDDGHLAVSGDARQDETLTDAGVERSRTVIGAIDDTSANVQIAIAASQLAPTVELVVRAGSRMDEALARRAGADEVIVPEVVSGEQVTARL</sequence>
<dbReference type="AlphaFoldDB" id="A0A847UEG4"/>
<gene>
    <name evidence="3" type="ORF">GOC74_08050</name>
</gene>
<feature type="transmembrane region" description="Helical" evidence="1">
    <location>
        <begin position="74"/>
        <end position="92"/>
    </location>
</feature>
<dbReference type="Proteomes" id="UP000608662">
    <property type="component" value="Unassembled WGS sequence"/>
</dbReference>
<organism evidence="3 4">
    <name type="scientific">Halomicrobium mukohataei</name>
    <dbReference type="NCBI Taxonomy" id="57705"/>
    <lineage>
        <taxon>Archaea</taxon>
        <taxon>Methanobacteriati</taxon>
        <taxon>Methanobacteriota</taxon>
        <taxon>Stenosarchaea group</taxon>
        <taxon>Halobacteria</taxon>
        <taxon>Halobacteriales</taxon>
        <taxon>Haloarculaceae</taxon>
        <taxon>Halomicrobium</taxon>
    </lineage>
</organism>
<evidence type="ECO:0000313" key="4">
    <source>
        <dbReference type="Proteomes" id="UP000608662"/>
    </source>
</evidence>
<feature type="transmembrane region" description="Helical" evidence="1">
    <location>
        <begin position="25"/>
        <end position="54"/>
    </location>
</feature>
<dbReference type="InterPro" id="IPR050721">
    <property type="entry name" value="Trk_Ktr_HKT_K-transport"/>
</dbReference>
<keyword evidence="3" id="KW-0407">Ion channel</keyword>
<dbReference type="InterPro" id="IPR036291">
    <property type="entry name" value="NAD(P)-bd_dom_sf"/>
</dbReference>